<dbReference type="Gene3D" id="3.60.110.10">
    <property type="entry name" value="Carbon-nitrogen hydrolase"/>
    <property type="match status" value="1"/>
</dbReference>
<name>A0A3D8ISW5_9HELI</name>
<organism evidence="12 13">
    <name type="scientific">Helicobacter equorum</name>
    <dbReference type="NCBI Taxonomy" id="361872"/>
    <lineage>
        <taxon>Bacteria</taxon>
        <taxon>Pseudomonadati</taxon>
        <taxon>Campylobacterota</taxon>
        <taxon>Epsilonproteobacteria</taxon>
        <taxon>Campylobacterales</taxon>
        <taxon>Helicobacteraceae</taxon>
        <taxon>Helicobacter</taxon>
    </lineage>
</organism>
<feature type="transmembrane region" description="Helical" evidence="10">
    <location>
        <begin position="103"/>
        <end position="125"/>
    </location>
</feature>
<comment type="subcellular location">
    <subcellularLocation>
        <location evidence="1">Cell membrane</location>
        <topology evidence="1">Multi-pass membrane protein</topology>
    </subcellularLocation>
</comment>
<dbReference type="AlphaFoldDB" id="A0A3D8ISW5"/>
<dbReference type="GO" id="GO:0042158">
    <property type="term" value="P:lipoprotein biosynthetic process"/>
    <property type="evidence" value="ECO:0007669"/>
    <property type="project" value="InterPro"/>
</dbReference>
<comment type="similarity">
    <text evidence="2">Belongs to the CN hydrolase family. Apolipoprotein N-acyltransferase subfamily.</text>
</comment>
<dbReference type="OrthoDB" id="9804277at2"/>
<evidence type="ECO:0000256" key="2">
    <source>
        <dbReference type="ARBA" id="ARBA00010065"/>
    </source>
</evidence>
<feature type="transmembrane region" description="Helical" evidence="10">
    <location>
        <begin position="212"/>
        <end position="232"/>
    </location>
</feature>
<evidence type="ECO:0000256" key="3">
    <source>
        <dbReference type="ARBA" id="ARBA00022475"/>
    </source>
</evidence>
<dbReference type="InterPro" id="IPR036526">
    <property type="entry name" value="C-N_Hydrolase_sf"/>
</dbReference>
<evidence type="ECO:0000259" key="11">
    <source>
        <dbReference type="PROSITE" id="PS50263"/>
    </source>
</evidence>
<evidence type="ECO:0000256" key="1">
    <source>
        <dbReference type="ARBA" id="ARBA00004651"/>
    </source>
</evidence>
<keyword evidence="4" id="KW-0997">Cell inner membrane</keyword>
<dbReference type="PANTHER" id="PTHR38686:SF1">
    <property type="entry name" value="APOLIPOPROTEIN N-ACYLTRANSFERASE"/>
    <property type="match status" value="1"/>
</dbReference>
<feature type="transmembrane region" description="Helical" evidence="10">
    <location>
        <begin position="183"/>
        <end position="205"/>
    </location>
</feature>
<keyword evidence="8 10" id="KW-0472">Membrane</keyword>
<feature type="transmembrane region" description="Helical" evidence="10">
    <location>
        <begin position="159"/>
        <end position="177"/>
    </location>
</feature>
<keyword evidence="7 10" id="KW-1133">Transmembrane helix</keyword>
<dbReference type="PANTHER" id="PTHR38686">
    <property type="entry name" value="APOLIPOPROTEIN N-ACYLTRANSFERASE"/>
    <property type="match status" value="1"/>
</dbReference>
<dbReference type="NCBIfam" id="TIGR00546">
    <property type="entry name" value="lnt"/>
    <property type="match status" value="1"/>
</dbReference>
<dbReference type="SUPFAM" id="SSF56317">
    <property type="entry name" value="Carbon-nitrogen hydrolase"/>
    <property type="match status" value="1"/>
</dbReference>
<evidence type="ECO:0000313" key="13">
    <source>
        <dbReference type="Proteomes" id="UP000256514"/>
    </source>
</evidence>
<gene>
    <name evidence="12" type="ORF">CQA54_02025</name>
</gene>
<dbReference type="GO" id="GO:0016410">
    <property type="term" value="F:N-acyltransferase activity"/>
    <property type="evidence" value="ECO:0007669"/>
    <property type="project" value="InterPro"/>
</dbReference>
<keyword evidence="5 12" id="KW-0808">Transferase</keyword>
<feature type="transmembrane region" description="Helical" evidence="10">
    <location>
        <begin position="79"/>
        <end position="96"/>
    </location>
</feature>
<keyword evidence="3" id="KW-1003">Cell membrane</keyword>
<dbReference type="Pfam" id="PF00795">
    <property type="entry name" value="CN_hydrolase"/>
    <property type="match status" value="1"/>
</dbReference>
<evidence type="ECO:0000256" key="6">
    <source>
        <dbReference type="ARBA" id="ARBA00022692"/>
    </source>
</evidence>
<keyword evidence="6 10" id="KW-0812">Transmembrane</keyword>
<proteinExistence type="inferred from homology"/>
<dbReference type="InterPro" id="IPR004563">
    <property type="entry name" value="Apolipo_AcylTrfase"/>
</dbReference>
<sequence length="455" mass="51939">MSLSTRTKDMLHTLRSKLEIPSFQAYLDVLWVHFSHIVSFLPPKIQSLLFYLLSNAFLAFMFALPIYGIWAFESYHLDMPYFLGTILGALSFYIYLRIPKTRCFGFGFFVGIWWFWWVGLSFRFIDLSFLVPIIALAIALVYGVIFWILLFCECLPVRLIGLLIIPFITPFGFDWLVPQALLSYSYFGVDSLHICFLILALYALILAHTKKMLPILALSGMLAIAALDFQTFSAKALPTFAKDIELSATQVPQNLKWDTQNISNAIAYNFALIQNAIAEKKSLIILPETAFPFPLQDSTYIFEALKQYSLEIAIITGSIHIQGDKTYNSTFVFNNGSYQRIDKKILAPFGEYIPLPQFIKNHFAFIANMEFSHGTDFGYIDIFGEKIKNAICYEATSRSLYADYPEFVIATSNNAWFAPSIQPSLQKMLLKYYARLYQSTIFHSANMSKSAIITP</sequence>
<keyword evidence="9 12" id="KW-0012">Acyltransferase</keyword>
<evidence type="ECO:0000256" key="8">
    <source>
        <dbReference type="ARBA" id="ARBA00023136"/>
    </source>
</evidence>
<dbReference type="NCBIfam" id="NF008934">
    <property type="entry name" value="PRK12291.1"/>
    <property type="match status" value="1"/>
</dbReference>
<dbReference type="GO" id="GO:0005886">
    <property type="term" value="C:plasma membrane"/>
    <property type="evidence" value="ECO:0007669"/>
    <property type="project" value="UniProtKB-SubCell"/>
</dbReference>
<evidence type="ECO:0000256" key="7">
    <source>
        <dbReference type="ARBA" id="ARBA00022989"/>
    </source>
</evidence>
<dbReference type="InterPro" id="IPR059109">
    <property type="entry name" value="Lnt_membrane_dom"/>
</dbReference>
<evidence type="ECO:0000256" key="5">
    <source>
        <dbReference type="ARBA" id="ARBA00022679"/>
    </source>
</evidence>
<evidence type="ECO:0000256" key="4">
    <source>
        <dbReference type="ARBA" id="ARBA00022519"/>
    </source>
</evidence>
<keyword evidence="13" id="KW-1185">Reference proteome</keyword>
<comment type="caution">
    <text evidence="12">The sequence shown here is derived from an EMBL/GenBank/DDBJ whole genome shotgun (WGS) entry which is preliminary data.</text>
</comment>
<accession>A0A3D8ISW5</accession>
<dbReference type="InterPro" id="IPR059110">
    <property type="entry name" value="Lnt_campylobact"/>
</dbReference>
<feature type="domain" description="CN hydrolase" evidence="11">
    <location>
        <begin position="247"/>
        <end position="455"/>
    </location>
</feature>
<protein>
    <submittedName>
        <fullName evidence="12">Apolipoprotein N-acyltransferase</fullName>
    </submittedName>
</protein>
<feature type="transmembrane region" description="Helical" evidence="10">
    <location>
        <begin position="131"/>
        <end position="152"/>
    </location>
</feature>
<dbReference type="Proteomes" id="UP000256514">
    <property type="component" value="Unassembled WGS sequence"/>
</dbReference>
<dbReference type="Pfam" id="PF26365">
    <property type="entry name" value="ApoNAT_membrane"/>
    <property type="match status" value="1"/>
</dbReference>
<keyword evidence="12" id="KW-0449">Lipoprotein</keyword>
<dbReference type="PROSITE" id="PS50263">
    <property type="entry name" value="CN_HYDROLASE"/>
    <property type="match status" value="1"/>
</dbReference>
<dbReference type="RefSeq" id="WP_115570562.1">
    <property type="nucleotide sequence ID" value="NZ_NXLT01000002.1"/>
</dbReference>
<evidence type="ECO:0000313" key="12">
    <source>
        <dbReference type="EMBL" id="RDU67734.1"/>
    </source>
</evidence>
<dbReference type="EMBL" id="NXLT01000002">
    <property type="protein sequence ID" value="RDU67734.1"/>
    <property type="molecule type" value="Genomic_DNA"/>
</dbReference>
<feature type="transmembrane region" description="Helical" evidence="10">
    <location>
        <begin position="48"/>
        <end position="67"/>
    </location>
</feature>
<evidence type="ECO:0000256" key="9">
    <source>
        <dbReference type="ARBA" id="ARBA00023315"/>
    </source>
</evidence>
<reference evidence="12 13" key="1">
    <citation type="submission" date="2018-04" db="EMBL/GenBank/DDBJ databases">
        <title>Novel Campyloabacter and Helicobacter Species and Strains.</title>
        <authorList>
            <person name="Mannion A.J."/>
            <person name="Shen Z."/>
            <person name="Fox J.G."/>
        </authorList>
    </citation>
    <scope>NUCLEOTIDE SEQUENCE [LARGE SCALE GENOMIC DNA]</scope>
    <source>
        <strain evidence="12 13">MIT 12-6600</strain>
    </source>
</reference>
<evidence type="ECO:0000256" key="10">
    <source>
        <dbReference type="SAM" id="Phobius"/>
    </source>
</evidence>
<dbReference type="InterPro" id="IPR003010">
    <property type="entry name" value="C-N_Hydrolase"/>
</dbReference>